<name>A0A2S3Z976_9MICO</name>
<dbReference type="EMBL" id="PPXD01000028">
    <property type="protein sequence ID" value="POH62106.1"/>
    <property type="molecule type" value="Genomic_DNA"/>
</dbReference>
<dbReference type="Proteomes" id="UP000237340">
    <property type="component" value="Unassembled WGS sequence"/>
</dbReference>
<reference evidence="1 2" key="1">
    <citation type="submission" date="2018-01" db="EMBL/GenBank/DDBJ databases">
        <title>Cryobacterium sp. nov., from glaciers in China.</title>
        <authorList>
            <person name="Liu Q."/>
            <person name="Xin Y.-H."/>
        </authorList>
    </citation>
    <scope>NUCLEOTIDE SEQUENCE [LARGE SCALE GENOMIC DNA]</scope>
    <source>
        <strain evidence="1 2">TMN-42</strain>
    </source>
</reference>
<dbReference type="GO" id="GO:0003700">
    <property type="term" value="F:DNA-binding transcription factor activity"/>
    <property type="evidence" value="ECO:0007669"/>
    <property type="project" value="InterPro"/>
</dbReference>
<dbReference type="RefSeq" id="WP_103461972.1">
    <property type="nucleotide sequence ID" value="NZ_PPXD01000028.1"/>
</dbReference>
<accession>A0A2S3Z976</accession>
<keyword evidence="2" id="KW-1185">Reference proteome</keyword>
<gene>
    <name evidence="1" type="ORF">C3B61_18600</name>
</gene>
<dbReference type="InterPro" id="IPR036388">
    <property type="entry name" value="WH-like_DNA-bd_sf"/>
</dbReference>
<dbReference type="AlphaFoldDB" id="A0A2S3Z976"/>
<protein>
    <submittedName>
        <fullName evidence="1">MarR family transcriptional regulator</fullName>
    </submittedName>
</protein>
<proteinExistence type="predicted"/>
<dbReference type="SUPFAM" id="SSF46785">
    <property type="entry name" value="Winged helix' DNA-binding domain"/>
    <property type="match status" value="1"/>
</dbReference>
<sequence>MSTRTDLTANTDATTPLSLSERALWFAWKRAHEVLRTRIAEDVRSATGLSDPDIAILIHATDVDGTVRQNQLAVVLGWDRTRLSHQLTRMEERGLVIRRRVAGGVEVEVTDAGLEMVAAAQPVHAAAVRRHLIEPFTSVQVEHLRQALDRISAPDLI</sequence>
<evidence type="ECO:0000313" key="1">
    <source>
        <dbReference type="EMBL" id="POH62106.1"/>
    </source>
</evidence>
<organism evidence="1 2">
    <name type="scientific">Cryobacterium zongtaii</name>
    <dbReference type="NCBI Taxonomy" id="1259217"/>
    <lineage>
        <taxon>Bacteria</taxon>
        <taxon>Bacillati</taxon>
        <taxon>Actinomycetota</taxon>
        <taxon>Actinomycetes</taxon>
        <taxon>Micrococcales</taxon>
        <taxon>Microbacteriaceae</taxon>
        <taxon>Cryobacterium</taxon>
    </lineage>
</organism>
<dbReference type="InterPro" id="IPR036390">
    <property type="entry name" value="WH_DNA-bd_sf"/>
</dbReference>
<comment type="caution">
    <text evidence="1">The sequence shown here is derived from an EMBL/GenBank/DDBJ whole genome shotgun (WGS) entry which is preliminary data.</text>
</comment>
<evidence type="ECO:0000313" key="2">
    <source>
        <dbReference type="Proteomes" id="UP000237340"/>
    </source>
</evidence>
<dbReference type="Gene3D" id="1.10.10.10">
    <property type="entry name" value="Winged helix-like DNA-binding domain superfamily/Winged helix DNA-binding domain"/>
    <property type="match status" value="1"/>
</dbReference>